<reference evidence="1 2" key="1">
    <citation type="submission" date="2017-10" db="EMBL/GenBank/DDBJ databases">
        <title>Extensive intraspecific genome diversity in a model arbuscular mycorrhizal fungus.</title>
        <authorList>
            <person name="Chen E.C.H."/>
            <person name="Morin E."/>
            <person name="Baudet D."/>
            <person name="Noel J."/>
            <person name="Ndikumana S."/>
            <person name="Charron P."/>
            <person name="St-Onge C."/>
            <person name="Giorgi J."/>
            <person name="Grigoriev I.V."/>
            <person name="Roux C."/>
            <person name="Martin F.M."/>
            <person name="Corradi N."/>
        </authorList>
    </citation>
    <scope>NUCLEOTIDE SEQUENCE [LARGE SCALE GENOMIC DNA]</scope>
    <source>
        <strain evidence="1 2">A1</strain>
    </source>
</reference>
<dbReference type="VEuPathDB" id="FungiDB:FUN_007964"/>
<dbReference type="CDD" id="cd10229">
    <property type="entry name" value="ASKHA_NBD_HSP70_HSPA12"/>
    <property type="match status" value="1"/>
</dbReference>
<dbReference type="InterPro" id="IPR043129">
    <property type="entry name" value="ATPase_NBD"/>
</dbReference>
<dbReference type="PANTHER" id="PTHR14187">
    <property type="entry name" value="ALPHA KINASE/ELONGATION FACTOR 2 KINASE"/>
    <property type="match status" value="1"/>
</dbReference>
<evidence type="ECO:0000313" key="2">
    <source>
        <dbReference type="Proteomes" id="UP000232688"/>
    </source>
</evidence>
<accession>A0A2N0S2Q4</accession>
<dbReference type="VEuPathDB" id="FungiDB:RhiirA1_533144"/>
<organism evidence="1 2">
    <name type="scientific">Rhizophagus irregularis</name>
    <dbReference type="NCBI Taxonomy" id="588596"/>
    <lineage>
        <taxon>Eukaryota</taxon>
        <taxon>Fungi</taxon>
        <taxon>Fungi incertae sedis</taxon>
        <taxon>Mucoromycota</taxon>
        <taxon>Glomeromycotina</taxon>
        <taxon>Glomeromycetes</taxon>
        <taxon>Glomerales</taxon>
        <taxon>Glomeraceae</taxon>
        <taxon>Rhizophagus</taxon>
    </lineage>
</organism>
<dbReference type="PRINTS" id="PR00301">
    <property type="entry name" value="HEATSHOCK70"/>
</dbReference>
<dbReference type="SUPFAM" id="SSF53067">
    <property type="entry name" value="Actin-like ATPase domain"/>
    <property type="match status" value="2"/>
</dbReference>
<dbReference type="Proteomes" id="UP000232688">
    <property type="component" value="Unassembled WGS sequence"/>
</dbReference>
<protein>
    <submittedName>
        <fullName evidence="1">Actin-like ATPase domain-containing protein</fullName>
    </submittedName>
</protein>
<proteinExistence type="predicted"/>
<dbReference type="VEuPathDB" id="FungiDB:RhiirFUN_008355"/>
<reference evidence="1 2" key="2">
    <citation type="submission" date="2017-10" db="EMBL/GenBank/DDBJ databases">
        <title>Genome analyses suggest a sexual origin of heterokaryosis in a supposedly ancient asexual fungus.</title>
        <authorList>
            <person name="Corradi N."/>
            <person name="Sedzielewska K."/>
            <person name="Noel J."/>
            <person name="Charron P."/>
            <person name="Farinelli L."/>
            <person name="Marton T."/>
            <person name="Kruger M."/>
            <person name="Pelin A."/>
            <person name="Brachmann A."/>
            <person name="Corradi N."/>
        </authorList>
    </citation>
    <scope>NUCLEOTIDE SEQUENCE [LARGE SCALE GENOMIC DNA]</scope>
    <source>
        <strain evidence="1 2">A1</strain>
    </source>
</reference>
<dbReference type="Gene3D" id="3.90.640.10">
    <property type="entry name" value="Actin, Chain A, domain 4"/>
    <property type="match status" value="1"/>
</dbReference>
<dbReference type="AlphaFoldDB" id="A0A2N0S2Q4"/>
<comment type="caution">
    <text evidence="1">The sequence shown here is derived from an EMBL/GenBank/DDBJ whole genome shotgun (WGS) entry which is preliminary data.</text>
</comment>
<dbReference type="Gene3D" id="3.30.420.40">
    <property type="match status" value="2"/>
</dbReference>
<name>A0A2N0S2Q4_9GLOM</name>
<sequence>MSSTSSTNNIRVVAAIDFGTTYSGFACAHKNSPKEIYVQDFEGSFKTPTVLKYDNDFYKVISWGIPALAERTNRRKNNADDSKPVELFKLHLGNIKENPYLPGGLDYKKAITDYLHEIGEMMKAYLKKTYKSLDFFDQVLVILTVPAEFNNDAILIMRDCAFKAELTNARNSRNLKFITEPEAAAVHCMNFLSGNGIKTEDSFMIVDCGGGTVDLTTRQILLGNTLSEITERVGGYCGSSFIDKRFIGFLEGQFGKSAIDILKKNHYRQLQYLVQEFCNRIKLPFTGEPFQDDDEVELDIEELCPVLKQYCRNSEFFNKMEESEWIIVLTHKDVKDMFDPIIAEIIRLIRGQLNSISNCSAIILVGGFSESKYLQKRIKQEFQHKLKNISVPRNPMAAVVKGAVEYGMNEHVITSRILKWTYGTDIAREWEPTNDPPSKKLSNGMVKAFYTLAKRGTYLTKATTTFRPYTLFQKKVSFNIYTTPDNEADAKYIGDNDVKLLNEWEIDIPILKDFDDQTILLTLNFSNVEILATAENLKTKDRYQITFNYEV</sequence>
<gene>
    <name evidence="1" type="ORF">RhiirA1_533144</name>
</gene>
<dbReference type="PANTHER" id="PTHR14187:SF5">
    <property type="entry name" value="HEAT SHOCK 70 KDA PROTEIN 12A"/>
    <property type="match status" value="1"/>
</dbReference>
<dbReference type="EMBL" id="LLXH01000255">
    <property type="protein sequence ID" value="PKC69845.1"/>
    <property type="molecule type" value="Genomic_DNA"/>
</dbReference>
<evidence type="ECO:0000313" key="1">
    <source>
        <dbReference type="EMBL" id="PKC69845.1"/>
    </source>
</evidence>